<dbReference type="EMBL" id="REGN01000870">
    <property type="protein sequence ID" value="RNA38448.1"/>
    <property type="molecule type" value="Genomic_DNA"/>
</dbReference>
<feature type="region of interest" description="Disordered" evidence="1">
    <location>
        <begin position="75"/>
        <end position="153"/>
    </location>
</feature>
<gene>
    <name evidence="2" type="ORF">BpHYR1_047555</name>
</gene>
<accession>A0A3M7SSA9</accession>
<feature type="compositionally biased region" description="Acidic residues" evidence="1">
    <location>
        <begin position="143"/>
        <end position="153"/>
    </location>
</feature>
<dbReference type="AlphaFoldDB" id="A0A3M7SSA9"/>
<proteinExistence type="predicted"/>
<evidence type="ECO:0000313" key="3">
    <source>
        <dbReference type="Proteomes" id="UP000276133"/>
    </source>
</evidence>
<keyword evidence="3" id="KW-1185">Reference proteome</keyword>
<evidence type="ECO:0000313" key="2">
    <source>
        <dbReference type="EMBL" id="RNA38448.1"/>
    </source>
</evidence>
<name>A0A3M7SSA9_BRAPC</name>
<dbReference type="Proteomes" id="UP000276133">
    <property type="component" value="Unassembled WGS sequence"/>
</dbReference>
<protein>
    <submittedName>
        <fullName evidence="2">Uncharacterized protein</fullName>
    </submittedName>
</protein>
<comment type="caution">
    <text evidence="2">The sequence shown here is derived from an EMBL/GenBank/DDBJ whole genome shotgun (WGS) entry which is preliminary data.</text>
</comment>
<sequence length="188" mass="21323">MSNETPCSSSSFSSKRKEISVCFDKDNQKLQRLYRTSDIHRTVCDKSDSVEEVLSSIKQKLTSYKIEKSFENSLIIGKDDGDGNDSDDDNIKGNGSDDEECLGNGIKDEGFNNQKSKKIPLIRSNQNISTTSKKKVQCSKDSSDEEKSEELDYQWNDEEMVEVETNRISSGVWKNFKRLSSEDGNYKV</sequence>
<organism evidence="2 3">
    <name type="scientific">Brachionus plicatilis</name>
    <name type="common">Marine rotifer</name>
    <name type="synonym">Brachionus muelleri</name>
    <dbReference type="NCBI Taxonomy" id="10195"/>
    <lineage>
        <taxon>Eukaryota</taxon>
        <taxon>Metazoa</taxon>
        <taxon>Spiralia</taxon>
        <taxon>Gnathifera</taxon>
        <taxon>Rotifera</taxon>
        <taxon>Eurotatoria</taxon>
        <taxon>Monogononta</taxon>
        <taxon>Pseudotrocha</taxon>
        <taxon>Ploima</taxon>
        <taxon>Brachionidae</taxon>
        <taxon>Brachionus</taxon>
    </lineage>
</organism>
<evidence type="ECO:0000256" key="1">
    <source>
        <dbReference type="SAM" id="MobiDB-lite"/>
    </source>
</evidence>
<reference evidence="2 3" key="1">
    <citation type="journal article" date="2018" name="Sci. Rep.">
        <title>Genomic signatures of local adaptation to the degree of environmental predictability in rotifers.</title>
        <authorList>
            <person name="Franch-Gras L."/>
            <person name="Hahn C."/>
            <person name="Garcia-Roger E.M."/>
            <person name="Carmona M.J."/>
            <person name="Serra M."/>
            <person name="Gomez A."/>
        </authorList>
    </citation>
    <scope>NUCLEOTIDE SEQUENCE [LARGE SCALE GENOMIC DNA]</scope>
    <source>
        <strain evidence="2">HYR1</strain>
    </source>
</reference>